<dbReference type="InParanoid" id="E9GPD4"/>
<dbReference type="KEGG" id="dpx:DAPPUDRAFT_320263"/>
<dbReference type="EMBL" id="GL732556">
    <property type="protein sequence ID" value="EFX78621.1"/>
    <property type="molecule type" value="Genomic_DNA"/>
</dbReference>
<dbReference type="HOGENOM" id="CLU_2778432_0_0_1"/>
<dbReference type="Proteomes" id="UP000000305">
    <property type="component" value="Unassembled WGS sequence"/>
</dbReference>
<reference evidence="1 2" key="1">
    <citation type="journal article" date="2011" name="Science">
        <title>The ecoresponsive genome of Daphnia pulex.</title>
        <authorList>
            <person name="Colbourne J.K."/>
            <person name="Pfrender M.E."/>
            <person name="Gilbert D."/>
            <person name="Thomas W.K."/>
            <person name="Tucker A."/>
            <person name="Oakley T.H."/>
            <person name="Tokishita S."/>
            <person name="Aerts A."/>
            <person name="Arnold G.J."/>
            <person name="Basu M.K."/>
            <person name="Bauer D.J."/>
            <person name="Caceres C.E."/>
            <person name="Carmel L."/>
            <person name="Casola C."/>
            <person name="Choi J.H."/>
            <person name="Detter J.C."/>
            <person name="Dong Q."/>
            <person name="Dusheyko S."/>
            <person name="Eads B.D."/>
            <person name="Frohlich T."/>
            <person name="Geiler-Samerotte K.A."/>
            <person name="Gerlach D."/>
            <person name="Hatcher P."/>
            <person name="Jogdeo S."/>
            <person name="Krijgsveld J."/>
            <person name="Kriventseva E.V."/>
            <person name="Kultz D."/>
            <person name="Laforsch C."/>
            <person name="Lindquist E."/>
            <person name="Lopez J."/>
            <person name="Manak J.R."/>
            <person name="Muller J."/>
            <person name="Pangilinan J."/>
            <person name="Patwardhan R.P."/>
            <person name="Pitluck S."/>
            <person name="Pritham E.J."/>
            <person name="Rechtsteiner A."/>
            <person name="Rho M."/>
            <person name="Rogozin I.B."/>
            <person name="Sakarya O."/>
            <person name="Salamov A."/>
            <person name="Schaack S."/>
            <person name="Shapiro H."/>
            <person name="Shiga Y."/>
            <person name="Skalitzky C."/>
            <person name="Smith Z."/>
            <person name="Souvorov A."/>
            <person name="Sung W."/>
            <person name="Tang Z."/>
            <person name="Tsuchiya D."/>
            <person name="Tu H."/>
            <person name="Vos H."/>
            <person name="Wang M."/>
            <person name="Wolf Y.I."/>
            <person name="Yamagata H."/>
            <person name="Yamada T."/>
            <person name="Ye Y."/>
            <person name="Shaw J.R."/>
            <person name="Andrews J."/>
            <person name="Crease T.J."/>
            <person name="Tang H."/>
            <person name="Lucas S.M."/>
            <person name="Robertson H.M."/>
            <person name="Bork P."/>
            <person name="Koonin E.V."/>
            <person name="Zdobnov E.M."/>
            <person name="Grigoriev I.V."/>
            <person name="Lynch M."/>
            <person name="Boore J.L."/>
        </authorList>
    </citation>
    <scope>NUCLEOTIDE SEQUENCE [LARGE SCALE GENOMIC DNA]</scope>
</reference>
<proteinExistence type="predicted"/>
<protein>
    <submittedName>
        <fullName evidence="1">Uncharacterized protein</fullName>
    </submittedName>
</protein>
<name>E9GPD4_DAPPU</name>
<sequence length="69" mass="7906">MGFGDAKLAYSLNLDASKIGKGPDICVHVKQMRCPANFLEMFNLMYETIEQEDDHIIFREASLFHHGNF</sequence>
<evidence type="ECO:0000313" key="1">
    <source>
        <dbReference type="EMBL" id="EFX78621.1"/>
    </source>
</evidence>
<dbReference type="AlphaFoldDB" id="E9GPD4"/>
<organism evidence="1 2">
    <name type="scientific">Daphnia pulex</name>
    <name type="common">Water flea</name>
    <dbReference type="NCBI Taxonomy" id="6669"/>
    <lineage>
        <taxon>Eukaryota</taxon>
        <taxon>Metazoa</taxon>
        <taxon>Ecdysozoa</taxon>
        <taxon>Arthropoda</taxon>
        <taxon>Crustacea</taxon>
        <taxon>Branchiopoda</taxon>
        <taxon>Diplostraca</taxon>
        <taxon>Cladocera</taxon>
        <taxon>Anomopoda</taxon>
        <taxon>Daphniidae</taxon>
        <taxon>Daphnia</taxon>
    </lineage>
</organism>
<evidence type="ECO:0000313" key="2">
    <source>
        <dbReference type="Proteomes" id="UP000000305"/>
    </source>
</evidence>
<dbReference type="PhylomeDB" id="E9GPD4"/>
<accession>E9GPD4</accession>
<keyword evidence="2" id="KW-1185">Reference proteome</keyword>
<gene>
    <name evidence="1" type="ORF">DAPPUDRAFT_320263</name>
</gene>